<dbReference type="NCBIfam" id="TIGR00507">
    <property type="entry name" value="aroE"/>
    <property type="match status" value="1"/>
</dbReference>
<feature type="binding site" evidence="8">
    <location>
        <position position="228"/>
    </location>
    <ligand>
        <name>NADP(+)</name>
        <dbReference type="ChEBI" id="CHEBI:58349"/>
    </ligand>
</feature>
<evidence type="ECO:0000256" key="2">
    <source>
        <dbReference type="ARBA" id="ARBA00012962"/>
    </source>
</evidence>
<dbReference type="GO" id="GO:0009073">
    <property type="term" value="P:aromatic amino acid family biosynthetic process"/>
    <property type="evidence" value="ECO:0007669"/>
    <property type="project" value="UniProtKB-KW"/>
</dbReference>
<feature type="binding site" evidence="8">
    <location>
        <begin position="140"/>
        <end position="144"/>
    </location>
    <ligand>
        <name>NADP(+)</name>
        <dbReference type="ChEBI" id="CHEBI:58349"/>
    </ligand>
</feature>
<evidence type="ECO:0000313" key="12">
    <source>
        <dbReference type="EMBL" id="MBB5020076.1"/>
    </source>
</evidence>
<dbReference type="GO" id="GO:0005829">
    <property type="term" value="C:cytosol"/>
    <property type="evidence" value="ECO:0007669"/>
    <property type="project" value="TreeGrafter"/>
</dbReference>
<sequence length="286" mass="30338">MILIPNPSNPAHIMSDRYVVIGNPVAHSKSPFIHAAFAAQCQQDIVYERLQAPVDGFERAVSDLIAKGASGANVTVPFKQEAWRLSTRLSERAKAAEAVNTLSFQRGEIIGDNTDGVGLTRDIADNLAVPVQGRRVLLLGAGGAVRGVLLPLLALAPAQLVIANRTVEKAHVLAQQFSSFGDVHAAAYAELAGETFDMVINGTSASLSDDLPPLPQGVFAVGSLAYDMMYGKALTPFLQFAQAQGAAQLADGLGMLVEQAAEAFQIWRGVRPDTAPVLQTLREQLA</sequence>
<dbReference type="InterPro" id="IPR022893">
    <property type="entry name" value="Shikimate_DH_fam"/>
</dbReference>
<comment type="pathway">
    <text evidence="1 8">Metabolic intermediate biosynthesis; chorismate biosynthesis; chorismate from D-erythrose 4-phosphate and phosphoenolpyruvate: step 4/7.</text>
</comment>
<feature type="binding site" evidence="8">
    <location>
        <position position="259"/>
    </location>
    <ligand>
        <name>shikimate</name>
        <dbReference type="ChEBI" id="CHEBI:36208"/>
    </ligand>
</feature>
<evidence type="ECO:0000259" key="9">
    <source>
        <dbReference type="Pfam" id="PF01488"/>
    </source>
</evidence>
<dbReference type="InterPro" id="IPR013708">
    <property type="entry name" value="Shikimate_DH-bd_N"/>
</dbReference>
<reference evidence="12 13" key="1">
    <citation type="submission" date="2020-08" db="EMBL/GenBank/DDBJ databases">
        <title>Genomic Encyclopedia of Type Strains, Phase IV (KMG-IV): sequencing the most valuable type-strain genomes for metagenomic binning, comparative biology and taxonomic classification.</title>
        <authorList>
            <person name="Goeker M."/>
        </authorList>
    </citation>
    <scope>NUCLEOTIDE SEQUENCE [LARGE SCALE GENOMIC DNA]</scope>
    <source>
        <strain evidence="12 13">DSM 27165</strain>
    </source>
</reference>
<dbReference type="FunFam" id="3.40.50.720:FF:000104">
    <property type="entry name" value="Shikimate dehydrogenase (NADP(+))"/>
    <property type="match status" value="1"/>
</dbReference>
<comment type="function">
    <text evidence="8">Involved in the biosynthesis of the chorismate, which leads to the biosynthesis of aromatic amino acids. Catalyzes the reversible NADPH linked reduction of 3-dehydroshikimate (DHSA) to yield shikimate (SA).</text>
</comment>
<dbReference type="GO" id="GO:0050661">
    <property type="term" value="F:NADP binding"/>
    <property type="evidence" value="ECO:0007669"/>
    <property type="project" value="InterPro"/>
</dbReference>
<feature type="domain" description="Shikimate dehydrogenase substrate binding N-terminal" evidence="10">
    <location>
        <begin position="20"/>
        <end position="102"/>
    </location>
</feature>
<feature type="binding site" evidence="8">
    <location>
        <position position="75"/>
    </location>
    <ligand>
        <name>shikimate</name>
        <dbReference type="ChEBI" id="CHEBI:36208"/>
    </ligand>
</feature>
<dbReference type="Proteomes" id="UP000575898">
    <property type="component" value="Unassembled WGS sequence"/>
</dbReference>
<evidence type="ECO:0000313" key="13">
    <source>
        <dbReference type="Proteomes" id="UP000575898"/>
    </source>
</evidence>
<dbReference type="AlphaFoldDB" id="A0A840MUN7"/>
<dbReference type="PANTHER" id="PTHR21089:SF1">
    <property type="entry name" value="BIFUNCTIONAL 3-DEHYDROQUINATE DEHYDRATASE_SHIKIMATE DEHYDROGENASE, CHLOROPLASTIC"/>
    <property type="match status" value="1"/>
</dbReference>
<keyword evidence="5 8" id="KW-0560">Oxidoreductase</keyword>
<dbReference type="InterPro" id="IPR036291">
    <property type="entry name" value="NAD(P)-bd_dom_sf"/>
</dbReference>
<dbReference type="InterPro" id="IPR041121">
    <property type="entry name" value="SDH_C"/>
</dbReference>
<evidence type="ECO:0000259" key="10">
    <source>
        <dbReference type="Pfam" id="PF08501"/>
    </source>
</evidence>
<feature type="binding site" evidence="8">
    <location>
        <position position="115"/>
    </location>
    <ligand>
        <name>shikimate</name>
        <dbReference type="ChEBI" id="CHEBI:36208"/>
    </ligand>
</feature>
<feature type="binding site" evidence="8">
    <location>
        <position position="252"/>
    </location>
    <ligand>
        <name>NADP(+)</name>
        <dbReference type="ChEBI" id="CHEBI:58349"/>
    </ligand>
</feature>
<name>A0A840MUN7_9PROT</name>
<keyword evidence="4 8" id="KW-0521">NADP</keyword>
<dbReference type="GO" id="GO:0004764">
    <property type="term" value="F:shikimate 3-dehydrogenase (NADP+) activity"/>
    <property type="evidence" value="ECO:0007669"/>
    <property type="project" value="UniProtKB-UniRule"/>
</dbReference>
<evidence type="ECO:0000256" key="8">
    <source>
        <dbReference type="HAMAP-Rule" id="MF_00222"/>
    </source>
</evidence>
<evidence type="ECO:0000256" key="4">
    <source>
        <dbReference type="ARBA" id="ARBA00022857"/>
    </source>
</evidence>
<protein>
    <recommendedName>
        <fullName evidence="2 8">Shikimate dehydrogenase (NADP(+))</fullName>
        <shortName evidence="8">SDH</shortName>
        <ecNumber evidence="2 8">1.1.1.25</ecNumber>
    </recommendedName>
</protein>
<comment type="similarity">
    <text evidence="8">Belongs to the shikimate dehydrogenase family.</text>
</comment>
<evidence type="ECO:0000256" key="5">
    <source>
        <dbReference type="ARBA" id="ARBA00023002"/>
    </source>
</evidence>
<feature type="domain" description="SDH C-terminal" evidence="11">
    <location>
        <begin position="252"/>
        <end position="282"/>
    </location>
</feature>
<dbReference type="NCBIfam" id="NF001310">
    <property type="entry name" value="PRK00258.1-2"/>
    <property type="match status" value="1"/>
</dbReference>
<dbReference type="SUPFAM" id="SSF53223">
    <property type="entry name" value="Aminoacid dehydrogenase-like, N-terminal domain"/>
    <property type="match status" value="1"/>
</dbReference>
<comment type="caution">
    <text evidence="12">The sequence shown here is derived from an EMBL/GenBank/DDBJ whole genome shotgun (WGS) entry which is preliminary data.</text>
</comment>
<dbReference type="Pfam" id="PF18317">
    <property type="entry name" value="SDH_C"/>
    <property type="match status" value="1"/>
</dbReference>
<comment type="subunit">
    <text evidence="8">Homodimer.</text>
</comment>
<dbReference type="Pfam" id="PF01488">
    <property type="entry name" value="Shikimate_DH"/>
    <property type="match status" value="1"/>
</dbReference>
<dbReference type="PANTHER" id="PTHR21089">
    <property type="entry name" value="SHIKIMATE DEHYDROGENASE"/>
    <property type="match status" value="1"/>
</dbReference>
<dbReference type="EMBL" id="JACHHY010000024">
    <property type="protein sequence ID" value="MBB5020076.1"/>
    <property type="molecule type" value="Genomic_DNA"/>
</dbReference>
<feature type="binding site" evidence="8">
    <location>
        <position position="230"/>
    </location>
    <ligand>
        <name>shikimate</name>
        <dbReference type="ChEBI" id="CHEBI:36208"/>
    </ligand>
</feature>
<dbReference type="CDD" id="cd01065">
    <property type="entry name" value="NAD_bind_Shikimate_DH"/>
    <property type="match status" value="1"/>
</dbReference>
<comment type="catalytic activity">
    <reaction evidence="7 8">
        <text>shikimate + NADP(+) = 3-dehydroshikimate + NADPH + H(+)</text>
        <dbReference type="Rhea" id="RHEA:17737"/>
        <dbReference type="ChEBI" id="CHEBI:15378"/>
        <dbReference type="ChEBI" id="CHEBI:16630"/>
        <dbReference type="ChEBI" id="CHEBI:36208"/>
        <dbReference type="ChEBI" id="CHEBI:57783"/>
        <dbReference type="ChEBI" id="CHEBI:58349"/>
        <dbReference type="EC" id="1.1.1.25"/>
    </reaction>
</comment>
<gene>
    <name evidence="8" type="primary">aroE</name>
    <name evidence="12" type="ORF">HNQ59_003389</name>
</gene>
<evidence type="ECO:0000256" key="3">
    <source>
        <dbReference type="ARBA" id="ARBA00022605"/>
    </source>
</evidence>
<dbReference type="Pfam" id="PF08501">
    <property type="entry name" value="Shikimate_dh_N"/>
    <property type="match status" value="1"/>
</dbReference>
<evidence type="ECO:0000256" key="6">
    <source>
        <dbReference type="ARBA" id="ARBA00023141"/>
    </source>
</evidence>
<feature type="binding site" evidence="8">
    <location>
        <position position="100"/>
    </location>
    <ligand>
        <name>shikimate</name>
        <dbReference type="ChEBI" id="CHEBI:36208"/>
    </ligand>
</feature>
<dbReference type="GO" id="GO:0008652">
    <property type="term" value="P:amino acid biosynthetic process"/>
    <property type="evidence" value="ECO:0007669"/>
    <property type="project" value="UniProtKB-KW"/>
</dbReference>
<evidence type="ECO:0000256" key="1">
    <source>
        <dbReference type="ARBA" id="ARBA00004871"/>
    </source>
</evidence>
<dbReference type="GO" id="GO:0019632">
    <property type="term" value="P:shikimate metabolic process"/>
    <property type="evidence" value="ECO:0007669"/>
    <property type="project" value="InterPro"/>
</dbReference>
<dbReference type="GO" id="GO:0009423">
    <property type="term" value="P:chorismate biosynthetic process"/>
    <property type="evidence" value="ECO:0007669"/>
    <property type="project" value="UniProtKB-UniRule"/>
</dbReference>
<dbReference type="InterPro" id="IPR011342">
    <property type="entry name" value="Shikimate_DH"/>
</dbReference>
<keyword evidence="13" id="KW-1185">Reference proteome</keyword>
<dbReference type="Gene3D" id="3.40.50.720">
    <property type="entry name" value="NAD(P)-binding Rossmann-like Domain"/>
    <property type="match status" value="1"/>
</dbReference>
<keyword evidence="3 8" id="KW-0028">Amino-acid biosynthesis</keyword>
<dbReference type="HAMAP" id="MF_00222">
    <property type="entry name" value="Shikimate_DH_AroE"/>
    <property type="match status" value="1"/>
</dbReference>
<organism evidence="12 13">
    <name type="scientific">Chitinivorax tropicus</name>
    <dbReference type="NCBI Taxonomy" id="714531"/>
    <lineage>
        <taxon>Bacteria</taxon>
        <taxon>Pseudomonadati</taxon>
        <taxon>Pseudomonadota</taxon>
        <taxon>Betaproteobacteria</taxon>
        <taxon>Chitinivorax</taxon>
    </lineage>
</organism>
<dbReference type="SUPFAM" id="SSF51735">
    <property type="entry name" value="NAD(P)-binding Rossmann-fold domains"/>
    <property type="match status" value="1"/>
</dbReference>
<dbReference type="Gene3D" id="3.40.50.10860">
    <property type="entry name" value="Leucine Dehydrogenase, chain A, domain 1"/>
    <property type="match status" value="1"/>
</dbReference>
<dbReference type="InterPro" id="IPR046346">
    <property type="entry name" value="Aminoacid_DH-like_N_sf"/>
</dbReference>
<feature type="domain" description="Quinate/shikimate 5-dehydrogenase/glutamyl-tRNA reductase" evidence="9">
    <location>
        <begin position="129"/>
        <end position="206"/>
    </location>
</feature>
<dbReference type="FunFam" id="3.40.50.10860:FF:000006">
    <property type="entry name" value="Shikimate dehydrogenase (NADP(+))"/>
    <property type="match status" value="1"/>
</dbReference>
<dbReference type="EC" id="1.1.1.25" evidence="2 8"/>
<feature type="binding site" evidence="8">
    <location>
        <begin position="28"/>
        <end position="30"/>
    </location>
    <ligand>
        <name>shikimate</name>
        <dbReference type="ChEBI" id="CHEBI:36208"/>
    </ligand>
</feature>
<feature type="binding site" evidence="8">
    <location>
        <position position="91"/>
    </location>
    <ligand>
        <name>NADP(+)</name>
        <dbReference type="ChEBI" id="CHEBI:58349"/>
    </ligand>
</feature>
<feature type="binding site" evidence="8">
    <location>
        <begin position="164"/>
        <end position="169"/>
    </location>
    <ligand>
        <name>NADP(+)</name>
        <dbReference type="ChEBI" id="CHEBI:58349"/>
    </ligand>
</feature>
<dbReference type="InterPro" id="IPR006151">
    <property type="entry name" value="Shikm_DH/Glu-tRNA_Rdtase"/>
</dbReference>
<dbReference type="UniPathway" id="UPA00053">
    <property type="reaction ID" value="UER00087"/>
</dbReference>
<accession>A0A840MUN7</accession>
<evidence type="ECO:0000259" key="11">
    <source>
        <dbReference type="Pfam" id="PF18317"/>
    </source>
</evidence>
<keyword evidence="6 8" id="KW-0057">Aromatic amino acid biosynthesis</keyword>
<evidence type="ECO:0000256" key="7">
    <source>
        <dbReference type="ARBA" id="ARBA00049442"/>
    </source>
</evidence>
<feature type="active site" description="Proton acceptor" evidence="8">
    <location>
        <position position="79"/>
    </location>
</feature>
<proteinExistence type="inferred from homology"/>